<dbReference type="AlphaFoldDB" id="A0A1L9NCB2"/>
<dbReference type="OrthoDB" id="10360839at2759"/>
<protein>
    <submittedName>
        <fullName evidence="3">Uncharacterized protein</fullName>
    </submittedName>
</protein>
<dbReference type="Proteomes" id="UP000184304">
    <property type="component" value="Unassembled WGS sequence"/>
</dbReference>
<organism evidence="3 4">
    <name type="scientific">Aspergillus tubingensis (strain CBS 134.48)</name>
    <dbReference type="NCBI Taxonomy" id="767770"/>
    <lineage>
        <taxon>Eukaryota</taxon>
        <taxon>Fungi</taxon>
        <taxon>Dikarya</taxon>
        <taxon>Ascomycota</taxon>
        <taxon>Pezizomycotina</taxon>
        <taxon>Eurotiomycetes</taxon>
        <taxon>Eurotiomycetidae</taxon>
        <taxon>Eurotiales</taxon>
        <taxon>Aspergillaceae</taxon>
        <taxon>Aspergillus</taxon>
        <taxon>Aspergillus subgen. Circumdati</taxon>
    </lineage>
</organism>
<sequence>MLFRFGTLLSSGLFVGSTLGIASADVTDVTSIRVAVMEVSIFVSVSVIAHSLPYSPIDLAWAFQKPTGWSGPAPWGDGSEAEEDEAKEEDDKGEGKKKKKANR</sequence>
<feature type="region of interest" description="Disordered" evidence="1">
    <location>
        <begin position="71"/>
        <end position="103"/>
    </location>
</feature>
<evidence type="ECO:0000313" key="3">
    <source>
        <dbReference type="EMBL" id="OJI86832.1"/>
    </source>
</evidence>
<dbReference type="EMBL" id="KV878187">
    <property type="protein sequence ID" value="OJI86832.1"/>
    <property type="molecule type" value="Genomic_DNA"/>
</dbReference>
<feature type="chain" id="PRO_5013018954" evidence="2">
    <location>
        <begin position="25"/>
        <end position="103"/>
    </location>
</feature>
<proteinExistence type="predicted"/>
<feature type="compositionally biased region" description="Acidic residues" evidence="1">
    <location>
        <begin position="79"/>
        <end position="88"/>
    </location>
</feature>
<feature type="signal peptide" evidence="2">
    <location>
        <begin position="1"/>
        <end position="24"/>
    </location>
</feature>
<name>A0A1L9NCB2_ASPTC</name>
<keyword evidence="2" id="KW-0732">Signal</keyword>
<evidence type="ECO:0000256" key="2">
    <source>
        <dbReference type="SAM" id="SignalP"/>
    </source>
</evidence>
<reference evidence="4" key="1">
    <citation type="journal article" date="2017" name="Genome Biol.">
        <title>Comparative genomics reveals high biological diversity and specific adaptations in the industrially and medically important fungal genus Aspergillus.</title>
        <authorList>
            <person name="de Vries R.P."/>
            <person name="Riley R."/>
            <person name="Wiebenga A."/>
            <person name="Aguilar-Osorio G."/>
            <person name="Amillis S."/>
            <person name="Uchima C.A."/>
            <person name="Anderluh G."/>
            <person name="Asadollahi M."/>
            <person name="Askin M."/>
            <person name="Barry K."/>
            <person name="Battaglia E."/>
            <person name="Bayram O."/>
            <person name="Benocci T."/>
            <person name="Braus-Stromeyer S.A."/>
            <person name="Caldana C."/>
            <person name="Canovas D."/>
            <person name="Cerqueira G.C."/>
            <person name="Chen F."/>
            <person name="Chen W."/>
            <person name="Choi C."/>
            <person name="Clum A."/>
            <person name="Dos Santos R.A."/>
            <person name="Damasio A.R."/>
            <person name="Diallinas G."/>
            <person name="Emri T."/>
            <person name="Fekete E."/>
            <person name="Flipphi M."/>
            <person name="Freyberg S."/>
            <person name="Gallo A."/>
            <person name="Gournas C."/>
            <person name="Habgood R."/>
            <person name="Hainaut M."/>
            <person name="Harispe M.L."/>
            <person name="Henrissat B."/>
            <person name="Hilden K.S."/>
            <person name="Hope R."/>
            <person name="Hossain A."/>
            <person name="Karabika E."/>
            <person name="Karaffa L."/>
            <person name="Karanyi Z."/>
            <person name="Krasevec N."/>
            <person name="Kuo A."/>
            <person name="Kusch H."/>
            <person name="LaButti K."/>
            <person name="Lagendijk E.L."/>
            <person name="Lapidus A."/>
            <person name="Levasseur A."/>
            <person name="Lindquist E."/>
            <person name="Lipzen A."/>
            <person name="Logrieco A.F."/>
            <person name="MacCabe A."/>
            <person name="Maekelae M.R."/>
            <person name="Malavazi I."/>
            <person name="Melin P."/>
            <person name="Meyer V."/>
            <person name="Mielnichuk N."/>
            <person name="Miskei M."/>
            <person name="Molnar A.P."/>
            <person name="Mule G."/>
            <person name="Ngan C.Y."/>
            <person name="Orejas M."/>
            <person name="Orosz E."/>
            <person name="Ouedraogo J.P."/>
            <person name="Overkamp K.M."/>
            <person name="Park H.-S."/>
            <person name="Perrone G."/>
            <person name="Piumi F."/>
            <person name="Punt P.J."/>
            <person name="Ram A.F."/>
            <person name="Ramon A."/>
            <person name="Rauscher S."/>
            <person name="Record E."/>
            <person name="Riano-Pachon D.M."/>
            <person name="Robert V."/>
            <person name="Roehrig J."/>
            <person name="Ruller R."/>
            <person name="Salamov A."/>
            <person name="Salih N.S."/>
            <person name="Samson R.A."/>
            <person name="Sandor E."/>
            <person name="Sanguinetti M."/>
            <person name="Schuetze T."/>
            <person name="Sepcic K."/>
            <person name="Shelest E."/>
            <person name="Sherlock G."/>
            <person name="Sophianopoulou V."/>
            <person name="Squina F.M."/>
            <person name="Sun H."/>
            <person name="Susca A."/>
            <person name="Todd R.B."/>
            <person name="Tsang A."/>
            <person name="Unkles S.E."/>
            <person name="van de Wiele N."/>
            <person name="van Rossen-Uffink D."/>
            <person name="Oliveira J.V."/>
            <person name="Vesth T.C."/>
            <person name="Visser J."/>
            <person name="Yu J.-H."/>
            <person name="Zhou M."/>
            <person name="Andersen M.R."/>
            <person name="Archer D.B."/>
            <person name="Baker S.E."/>
            <person name="Benoit I."/>
            <person name="Brakhage A.A."/>
            <person name="Braus G.H."/>
            <person name="Fischer R."/>
            <person name="Frisvad J.C."/>
            <person name="Goldman G.H."/>
            <person name="Houbraken J."/>
            <person name="Oakley B."/>
            <person name="Pocsi I."/>
            <person name="Scazzocchio C."/>
            <person name="Seiboth B."/>
            <person name="vanKuyk P.A."/>
            <person name="Wortman J."/>
            <person name="Dyer P.S."/>
            <person name="Grigoriev I.V."/>
        </authorList>
    </citation>
    <scope>NUCLEOTIDE SEQUENCE [LARGE SCALE GENOMIC DNA]</scope>
    <source>
        <strain evidence="4">CBS 134.48</strain>
    </source>
</reference>
<evidence type="ECO:0000256" key="1">
    <source>
        <dbReference type="SAM" id="MobiDB-lite"/>
    </source>
</evidence>
<evidence type="ECO:0000313" key="4">
    <source>
        <dbReference type="Proteomes" id="UP000184304"/>
    </source>
</evidence>
<keyword evidence="4" id="KW-1185">Reference proteome</keyword>
<accession>A0A1L9NCB2</accession>
<gene>
    <name evidence="3" type="ORF">ASPTUDRAFT_27826</name>
</gene>
<dbReference type="VEuPathDB" id="FungiDB:ASPTUDRAFT_27826"/>